<dbReference type="Pfam" id="PF20703">
    <property type="entry name" value="nSTAND1"/>
    <property type="match status" value="1"/>
</dbReference>
<dbReference type="Pfam" id="PF13374">
    <property type="entry name" value="TPR_10"/>
    <property type="match status" value="1"/>
</dbReference>
<dbReference type="EMBL" id="JABBGK010000002">
    <property type="protein sequence ID" value="NML75283.1"/>
    <property type="molecule type" value="Genomic_DNA"/>
</dbReference>
<keyword evidence="4" id="KW-1185">Reference proteome</keyword>
<evidence type="ECO:0000313" key="3">
    <source>
        <dbReference type="EMBL" id="NML75283.1"/>
    </source>
</evidence>
<dbReference type="PANTHER" id="PTHR19959">
    <property type="entry name" value="KINESIN LIGHT CHAIN"/>
    <property type="match status" value="1"/>
</dbReference>
<dbReference type="InterPro" id="IPR025139">
    <property type="entry name" value="DUF4062"/>
</dbReference>
<dbReference type="RefSeq" id="WP_169592131.1">
    <property type="nucleotide sequence ID" value="NZ_JABBGK010000002.1"/>
</dbReference>
<accession>A0A7Y0FW92</accession>
<dbReference type="InterPro" id="IPR049052">
    <property type="entry name" value="nSTAND1"/>
</dbReference>
<reference evidence="3 4" key="1">
    <citation type="submission" date="2020-04" db="EMBL/GenBank/DDBJ databases">
        <title>Rhizobium sp. S-51 isolated from soil.</title>
        <authorList>
            <person name="Dahal R.H."/>
        </authorList>
    </citation>
    <scope>NUCLEOTIDE SEQUENCE [LARGE SCALE GENOMIC DNA]</scope>
    <source>
        <strain evidence="3 4">S-51</strain>
    </source>
</reference>
<gene>
    <name evidence="3" type="ORF">HHL25_14220</name>
</gene>
<protein>
    <submittedName>
        <fullName evidence="3">Tetratricopeptide repeat protein</fullName>
    </submittedName>
</protein>
<evidence type="ECO:0000259" key="2">
    <source>
        <dbReference type="Pfam" id="PF20703"/>
    </source>
</evidence>
<dbReference type="InterPro" id="IPR027417">
    <property type="entry name" value="P-loop_NTPase"/>
</dbReference>
<sequence>MRTIRVFISSPSDAMHERNRVSRAAARLNSRYQSILRFEIVRWEDDFYKAHQTFQTQIREARDCDIVIGVLKHRLGSPLPEDFPRMPDMPPFNGERYPSGTAYEILSSIAARLLSRDEGPDVYVLRDAEPPRISLGARDAEQVTEQWHRLEAFVRRYFFTETGEFRFAIDTYSSTDAFEARIEALLEKWVADHVRGDERITWPIAVKGSPFRGLDVFDFAHRDVFFGRSRETERALSMIASLCDADDSRPAFLVVLGPSGSGKSSLLRAGLVPTILQADIGNADEWRVAVMKPSEGASPFEALALALSGNRGEPDAGTASTADQPCTLPELAVGAFANPQSLTALLAAGGLAAASAIEAALEAAERQLSARDDFTRPARIRLLLVVDQLDDLFSGAVSDADRDRFTELLRVLATGGRVAVAASLRAGLYEQVLNDATLSALRQQGAMLELASPGTAELAEIVRRPAAAAGLVFEQDPASGQRLDEKLLADFDRPDMLPLLQFALERLFVDRREVDGHTTLTIASYEAMNGIAGAVAAVADQALAGLDAAARSKLPKLLRLLVQRSPGTSDGETAFSLTEAPASLVANDPPLAELAGALTAARLIVECRTTTGQPAFRLSHQRLLTIWPEAAKAVEDNAFFFRVNTELNEALARFLRNGGRFSGVIRDPVLLAETVRLKREYGDELSPAATSLIGRSRLRARLGAIGLMTAVAGFAGLSVAAFVSYQQSERNFGLAVSTLDGVVSDIADGLRNVTGMTIENRLRILGRVQETVDALEAQAGASDRFAVTRWRMLVVNGDSQAAGGNGETAEALYREALALAESATASNPADATWQRNLSVNLERLGDLVLKQGDRAGAEALYERSIAASRALVSVLDEAVAGPDLAISIDRFTSLKTGSGDFKGALAAAEEALAIRRKLAASYPDDRWNRDIASSLQTIAEIENGLGDPDAARARIEEALQLSRQLTQSDPGNADYASTLFSALNMEADALADADRRADAAAIIEEALRLARQMIASDPSNATWQEHLANALERQGNYALFDKRLDEARRAYEEIVSMARALSATDPANLDYRNQLAIGTMRLADVALEGGQTTEARELLEEALAIRKALVESDPHNIRMLETLNTVEMRLGNLAERQAKPEEALRRHIAAIQSARSLTAASPDTPDYRIRLLTRLVKAGDAKIALGQPKDAVQFLEEALSLARSIAASGKSSDQRDLTVILDKLGEAERLSNAPEAAATHASESVSISRQLLSEAPADLDRQSDLVRGLALQYKAGEAAGRHPAALANLQEATQLSFDMLIRNPADAANTDLALEASKEFLTLAGEDPEEKATALALRRDIIDKVLSLKPDNPDRLLDMAEVSGQLAEATDDAAERERLLRQSLAAAQKRASLMPSDAEVQRLSAQRGDKLAEHLLAQGRFADALTLFVSGREIATKLSAAAPENDVYRRDILVSDLYAGAAATQKGDKTAAAAYFADAVGHARILSEHGDPGEAGPRLELVRALYNHAEAITGVPRLDALTDARAVLAELEQSGLLAEDKKGWIGEIDAMIAAEPKP</sequence>
<dbReference type="InterPro" id="IPR019734">
    <property type="entry name" value="TPR_rpt"/>
</dbReference>
<dbReference type="InterPro" id="IPR011990">
    <property type="entry name" value="TPR-like_helical_dom_sf"/>
</dbReference>
<dbReference type="Pfam" id="PF13271">
    <property type="entry name" value="DUF4062"/>
    <property type="match status" value="1"/>
</dbReference>
<comment type="caution">
    <text evidence="3">The sequence shown here is derived from an EMBL/GenBank/DDBJ whole genome shotgun (WGS) entry which is preliminary data.</text>
</comment>
<dbReference type="Proteomes" id="UP000541470">
    <property type="component" value="Unassembled WGS sequence"/>
</dbReference>
<dbReference type="Gene3D" id="1.25.40.10">
    <property type="entry name" value="Tetratricopeptide repeat domain"/>
    <property type="match status" value="3"/>
</dbReference>
<organism evidence="3 4">
    <name type="scientific">Rhizobium terricola</name>
    <dbReference type="NCBI Taxonomy" id="2728849"/>
    <lineage>
        <taxon>Bacteria</taxon>
        <taxon>Pseudomonadati</taxon>
        <taxon>Pseudomonadota</taxon>
        <taxon>Alphaproteobacteria</taxon>
        <taxon>Hyphomicrobiales</taxon>
        <taxon>Rhizobiaceae</taxon>
        <taxon>Rhizobium/Agrobacterium group</taxon>
        <taxon>Rhizobium</taxon>
    </lineage>
</organism>
<feature type="domain" description="DUF4062" evidence="1">
    <location>
        <begin position="5"/>
        <end position="80"/>
    </location>
</feature>
<evidence type="ECO:0000313" key="4">
    <source>
        <dbReference type="Proteomes" id="UP000541470"/>
    </source>
</evidence>
<name>A0A7Y0FW92_9HYPH</name>
<evidence type="ECO:0000259" key="1">
    <source>
        <dbReference type="Pfam" id="PF13271"/>
    </source>
</evidence>
<dbReference type="SUPFAM" id="SSF52540">
    <property type="entry name" value="P-loop containing nucleoside triphosphate hydrolases"/>
    <property type="match status" value="1"/>
</dbReference>
<dbReference type="Pfam" id="PF13181">
    <property type="entry name" value="TPR_8"/>
    <property type="match status" value="1"/>
</dbReference>
<dbReference type="SUPFAM" id="SSF48452">
    <property type="entry name" value="TPR-like"/>
    <property type="match status" value="2"/>
</dbReference>
<dbReference type="PANTHER" id="PTHR19959:SF119">
    <property type="entry name" value="FUNGAL LIPASE-LIKE DOMAIN-CONTAINING PROTEIN"/>
    <property type="match status" value="1"/>
</dbReference>
<dbReference type="SMART" id="SM00028">
    <property type="entry name" value="TPR"/>
    <property type="match status" value="8"/>
</dbReference>
<proteinExistence type="predicted"/>
<feature type="domain" description="Novel STAND NTPase 1" evidence="2">
    <location>
        <begin position="210"/>
        <end position="658"/>
    </location>
</feature>